<sequence>MVPREREVRVVHPNPIYHTGTREDCLTFAGETGFGILAVSEPGGAPHMAHVPFALSGDVAEMHLMRSNPVARAARAGAAARLAVQGPHGYISPDWYGIPDQVPTWNYVSVHLTGRLEPRPQTELRGMLDRLSDRFEARLAPKPVWKMDKVAPDILERLMRIVLPFRFHVEAAEGTWKLAQHKPVGARLRAADDLEAAGMGSETAVLAALMRAAQPV</sequence>
<dbReference type="Gene3D" id="2.30.110.10">
    <property type="entry name" value="Electron Transport, Fmn-binding Protein, Chain A"/>
    <property type="match status" value="1"/>
</dbReference>
<dbReference type="STRING" id="252305.OB2597_14269"/>
<dbReference type="InterPro" id="IPR012349">
    <property type="entry name" value="Split_barrel_FMN-bd"/>
</dbReference>
<keyword evidence="2" id="KW-1185">Reference proteome</keyword>
<comment type="caution">
    <text evidence="1">The sequence shown here is derived from an EMBL/GenBank/DDBJ whole genome shotgun (WGS) entry which is preliminary data.</text>
</comment>
<organism evidence="1 2">
    <name type="scientific">Pseudooceanicola batsensis (strain ATCC BAA-863 / DSM 15984 / KCTC 12145 / HTCC2597)</name>
    <name type="common">Oceanicola batsensis</name>
    <dbReference type="NCBI Taxonomy" id="252305"/>
    <lineage>
        <taxon>Bacteria</taxon>
        <taxon>Pseudomonadati</taxon>
        <taxon>Pseudomonadota</taxon>
        <taxon>Alphaproteobacteria</taxon>
        <taxon>Rhodobacterales</taxon>
        <taxon>Paracoccaceae</taxon>
        <taxon>Pseudooceanicola</taxon>
    </lineage>
</organism>
<dbReference type="PIRSF" id="PIRSF010372">
    <property type="entry name" value="PaiB"/>
    <property type="match status" value="1"/>
</dbReference>
<evidence type="ECO:0000313" key="1">
    <source>
        <dbReference type="EMBL" id="EAQ01130.1"/>
    </source>
</evidence>
<dbReference type="Pfam" id="PF04299">
    <property type="entry name" value="FMN_bind_2"/>
    <property type="match status" value="1"/>
</dbReference>
<reference evidence="1 2" key="1">
    <citation type="journal article" date="2010" name="J. Bacteriol.">
        <title>Genome sequences of Oceanicola granulosus HTCC2516(T) and Oceanicola batsensis HTCC2597(TDelta).</title>
        <authorList>
            <person name="Thrash J.C."/>
            <person name="Cho J.C."/>
            <person name="Vergin K.L."/>
            <person name="Giovannoni S.J."/>
        </authorList>
    </citation>
    <scope>NUCLEOTIDE SEQUENCE [LARGE SCALE GENOMIC DNA]</scope>
    <source>
        <strain evidence="2">ATCC BAA-863 / DSM 15984 / KCTC 12145 / HTCC2597</strain>
    </source>
</reference>
<dbReference type="EMBL" id="AAMO01000018">
    <property type="protein sequence ID" value="EAQ01130.1"/>
    <property type="molecule type" value="Genomic_DNA"/>
</dbReference>
<accession>A3U3Z4</accession>
<dbReference type="AlphaFoldDB" id="A3U3Z4"/>
<dbReference type="RefSeq" id="WP_009807066.1">
    <property type="nucleotide sequence ID" value="NZ_CH724131.1"/>
</dbReference>
<dbReference type="InterPro" id="IPR007396">
    <property type="entry name" value="TR_PAI2-type"/>
</dbReference>
<dbReference type="PANTHER" id="PTHR35802:SF1">
    <property type="entry name" value="PROTEASE SYNTHASE AND SPORULATION PROTEIN PAI 2"/>
    <property type="match status" value="1"/>
</dbReference>
<proteinExistence type="predicted"/>
<dbReference type="PANTHER" id="PTHR35802">
    <property type="entry name" value="PROTEASE SYNTHASE AND SPORULATION PROTEIN PAI 2"/>
    <property type="match status" value="1"/>
</dbReference>
<dbReference type="Proteomes" id="UP000004318">
    <property type="component" value="Unassembled WGS sequence"/>
</dbReference>
<name>A3U3Z4_PSEBH</name>
<dbReference type="OrthoDB" id="9794948at2"/>
<dbReference type="eggNOG" id="COG2808">
    <property type="taxonomic scope" value="Bacteria"/>
</dbReference>
<protein>
    <submittedName>
        <fullName evidence="1">Negative transcriptional regulator</fullName>
    </submittedName>
</protein>
<dbReference type="HOGENOM" id="CLU_065853_3_0_5"/>
<evidence type="ECO:0000313" key="2">
    <source>
        <dbReference type="Proteomes" id="UP000004318"/>
    </source>
</evidence>
<gene>
    <name evidence="1" type="ORF">OB2597_14269</name>
</gene>
<dbReference type="SUPFAM" id="SSF50475">
    <property type="entry name" value="FMN-binding split barrel"/>
    <property type="match status" value="1"/>
</dbReference>